<dbReference type="InterPro" id="IPR017871">
    <property type="entry name" value="ABC_transporter-like_CS"/>
</dbReference>
<evidence type="ECO:0000256" key="2">
    <source>
        <dbReference type="ARBA" id="ARBA00022448"/>
    </source>
</evidence>
<dbReference type="Pfam" id="PF00005">
    <property type="entry name" value="ABC_tran"/>
    <property type="match status" value="1"/>
</dbReference>
<accession>A0AAD3H915</accession>
<feature type="transmembrane region" description="Helical" evidence="8">
    <location>
        <begin position="415"/>
        <end position="438"/>
    </location>
</feature>
<keyword evidence="4" id="KW-0547">Nucleotide-binding</keyword>
<keyword evidence="3 8" id="KW-0812">Transmembrane</keyword>
<evidence type="ECO:0000313" key="12">
    <source>
        <dbReference type="Proteomes" id="UP001054902"/>
    </source>
</evidence>
<dbReference type="InterPro" id="IPR043926">
    <property type="entry name" value="ABCG_dom"/>
</dbReference>
<dbReference type="InterPro" id="IPR003439">
    <property type="entry name" value="ABC_transporter-like_ATP-bd"/>
</dbReference>
<evidence type="ECO:0000256" key="7">
    <source>
        <dbReference type="ARBA" id="ARBA00023136"/>
    </source>
</evidence>
<dbReference type="PROSITE" id="PS00211">
    <property type="entry name" value="ABC_TRANSPORTER_1"/>
    <property type="match status" value="1"/>
</dbReference>
<protein>
    <recommendedName>
        <fullName evidence="10">ABC transporter domain-containing protein</fullName>
    </recommendedName>
</protein>
<feature type="transmembrane region" description="Helical" evidence="8">
    <location>
        <begin position="450"/>
        <end position="471"/>
    </location>
</feature>
<dbReference type="InterPro" id="IPR050352">
    <property type="entry name" value="ABCG_transporters"/>
</dbReference>
<dbReference type="Pfam" id="PF01061">
    <property type="entry name" value="ABC2_membrane"/>
    <property type="match status" value="1"/>
</dbReference>
<dbReference type="PROSITE" id="PS50893">
    <property type="entry name" value="ABC_TRANSPORTER_2"/>
    <property type="match status" value="1"/>
</dbReference>
<keyword evidence="6 8" id="KW-1133">Transmembrane helix</keyword>
<comment type="caution">
    <text evidence="11">The sequence shown here is derived from an EMBL/GenBank/DDBJ whole genome shotgun (WGS) entry which is preliminary data.</text>
</comment>
<reference evidence="11 12" key="1">
    <citation type="journal article" date="2021" name="Sci. Rep.">
        <title>The genome of the diatom Chaetoceros tenuissimus carries an ancient integrated fragment of an extant virus.</title>
        <authorList>
            <person name="Hongo Y."/>
            <person name="Kimura K."/>
            <person name="Takaki Y."/>
            <person name="Yoshida Y."/>
            <person name="Baba S."/>
            <person name="Kobayashi G."/>
            <person name="Nagasaki K."/>
            <person name="Hano T."/>
            <person name="Tomaru Y."/>
        </authorList>
    </citation>
    <scope>NUCLEOTIDE SEQUENCE [LARGE SCALE GENOMIC DNA]</scope>
    <source>
        <strain evidence="11 12">NIES-3715</strain>
    </source>
</reference>
<name>A0AAD3H915_9STRA</name>
<evidence type="ECO:0000256" key="5">
    <source>
        <dbReference type="ARBA" id="ARBA00022840"/>
    </source>
</evidence>
<feature type="signal peptide" evidence="9">
    <location>
        <begin position="1"/>
        <end position="19"/>
    </location>
</feature>
<organism evidence="11 12">
    <name type="scientific">Chaetoceros tenuissimus</name>
    <dbReference type="NCBI Taxonomy" id="426638"/>
    <lineage>
        <taxon>Eukaryota</taxon>
        <taxon>Sar</taxon>
        <taxon>Stramenopiles</taxon>
        <taxon>Ochrophyta</taxon>
        <taxon>Bacillariophyta</taxon>
        <taxon>Coscinodiscophyceae</taxon>
        <taxon>Chaetocerotophycidae</taxon>
        <taxon>Chaetocerotales</taxon>
        <taxon>Chaetocerotaceae</taxon>
        <taxon>Chaetoceros</taxon>
    </lineage>
</organism>
<dbReference type="GO" id="GO:0016887">
    <property type="term" value="F:ATP hydrolysis activity"/>
    <property type="evidence" value="ECO:0007669"/>
    <property type="project" value="InterPro"/>
</dbReference>
<dbReference type="InterPro" id="IPR013525">
    <property type="entry name" value="ABC2_TM"/>
</dbReference>
<proteinExistence type="predicted"/>
<dbReference type="GO" id="GO:0005524">
    <property type="term" value="F:ATP binding"/>
    <property type="evidence" value="ECO:0007669"/>
    <property type="project" value="UniProtKB-KW"/>
</dbReference>
<dbReference type="SMART" id="SM00382">
    <property type="entry name" value="AAA"/>
    <property type="match status" value="1"/>
</dbReference>
<keyword evidence="2" id="KW-0813">Transport</keyword>
<evidence type="ECO:0000256" key="8">
    <source>
        <dbReference type="SAM" id="Phobius"/>
    </source>
</evidence>
<keyword evidence="9" id="KW-0732">Signal</keyword>
<gene>
    <name evidence="11" type="ORF">CTEN210_11336</name>
</gene>
<evidence type="ECO:0000256" key="6">
    <source>
        <dbReference type="ARBA" id="ARBA00022989"/>
    </source>
</evidence>
<feature type="transmembrane region" description="Helical" evidence="8">
    <location>
        <begin position="491"/>
        <end position="516"/>
    </location>
</feature>
<evidence type="ECO:0000313" key="11">
    <source>
        <dbReference type="EMBL" id="GFH54860.1"/>
    </source>
</evidence>
<dbReference type="Pfam" id="PF19055">
    <property type="entry name" value="ABC2_membrane_7"/>
    <property type="match status" value="1"/>
</dbReference>
<keyword evidence="12" id="KW-1185">Reference proteome</keyword>
<keyword evidence="5" id="KW-0067">ATP-binding</keyword>
<dbReference type="EMBL" id="BLLK01000047">
    <property type="protein sequence ID" value="GFH54860.1"/>
    <property type="molecule type" value="Genomic_DNA"/>
</dbReference>
<dbReference type="PANTHER" id="PTHR48041">
    <property type="entry name" value="ABC TRANSPORTER G FAMILY MEMBER 28"/>
    <property type="match status" value="1"/>
</dbReference>
<keyword evidence="7 8" id="KW-0472">Membrane</keyword>
<evidence type="ECO:0000259" key="10">
    <source>
        <dbReference type="PROSITE" id="PS50893"/>
    </source>
</evidence>
<dbReference type="GO" id="GO:0140359">
    <property type="term" value="F:ABC-type transporter activity"/>
    <property type="evidence" value="ECO:0007669"/>
    <property type="project" value="InterPro"/>
</dbReference>
<dbReference type="Gene3D" id="3.40.50.300">
    <property type="entry name" value="P-loop containing nucleotide triphosphate hydrolases"/>
    <property type="match status" value="1"/>
</dbReference>
<feature type="domain" description="ABC transporter" evidence="10">
    <location>
        <begin position="73"/>
        <end position="321"/>
    </location>
</feature>
<evidence type="ECO:0000256" key="9">
    <source>
        <dbReference type="SAM" id="SignalP"/>
    </source>
</evidence>
<dbReference type="PANTHER" id="PTHR48041:SF41">
    <property type="entry name" value="ABC TRANSPORTER G FAMILY"/>
    <property type="match status" value="1"/>
</dbReference>
<dbReference type="GO" id="GO:0016020">
    <property type="term" value="C:membrane"/>
    <property type="evidence" value="ECO:0007669"/>
    <property type="project" value="UniProtKB-SubCell"/>
</dbReference>
<evidence type="ECO:0000256" key="1">
    <source>
        <dbReference type="ARBA" id="ARBA00004141"/>
    </source>
</evidence>
<sequence>MKLAIALAVTSSLLSFTNAQLSLGTKLVRTEEKKKSSFFATATEVDLSDSDSDSEIQLSEDIENRHFMQSCELGFEGVKLTLKQKGNKPDRVILDGSLKGKAMPGRMLAVMGPSGSGKSSLVHALAGRIGESPKLTLEGLRYVNDQPLSEKSMLPAAFIEQDVNFFPHMTVKETLDFRVELKLGSRLGKSARDDVVNNLMDMLGLTKSANTIVGSTKVRGLSGGERKRLSIAVELISSPPVIILDEPTSGLDSYQAAKLTEFLRKLADQGKTIIAVIHQPSQSVFAQFDDLLLLSEGRLMYYGEVSKIKSYFSTLGYPCPKDTGTAEHVLDVVSRTNGGHDAQKKSDERLNHIAEAAKASVGKITLSSGNSVIPGHKHHHKLTIGRERSLPGANIFRQFKLLLNRAFHETLRGKVAIIIKIVQQVTLGLVYGGIYKVGDDQASIMDRYGLLSLIAIGGLNMSLASTIRSFTKEKSIVKGEMASGMYRTLPYFVAKALSEVPLVGVFNAIFGAIIYPLAGLQKGKFKKFIGLTTLHTLAGEAGGLIIGAISPSSEVALSLFPAIVVLNIIFDGRNISEENTPKVLRWVPKVSLVRWGFQGLSINEFDGLQFSTDGPRRGPVSHTGKEALERFGFAESKLTDVIKAQRNIIGGCWLLSYLGLSLTKAKFEKMATP</sequence>
<evidence type="ECO:0000256" key="3">
    <source>
        <dbReference type="ARBA" id="ARBA00022692"/>
    </source>
</evidence>
<feature type="chain" id="PRO_5042079005" description="ABC transporter domain-containing protein" evidence="9">
    <location>
        <begin position="20"/>
        <end position="673"/>
    </location>
</feature>
<dbReference type="InterPro" id="IPR003593">
    <property type="entry name" value="AAA+_ATPase"/>
</dbReference>
<dbReference type="InterPro" id="IPR027417">
    <property type="entry name" value="P-loop_NTPase"/>
</dbReference>
<dbReference type="Proteomes" id="UP001054902">
    <property type="component" value="Unassembled WGS sequence"/>
</dbReference>
<dbReference type="SUPFAM" id="SSF52540">
    <property type="entry name" value="P-loop containing nucleoside triphosphate hydrolases"/>
    <property type="match status" value="1"/>
</dbReference>
<evidence type="ECO:0000256" key="4">
    <source>
        <dbReference type="ARBA" id="ARBA00022741"/>
    </source>
</evidence>
<comment type="subcellular location">
    <subcellularLocation>
        <location evidence="1">Membrane</location>
        <topology evidence="1">Multi-pass membrane protein</topology>
    </subcellularLocation>
</comment>
<dbReference type="AlphaFoldDB" id="A0AAD3H915"/>